<dbReference type="PANTHER" id="PTHR10434">
    <property type="entry name" value="1-ACYL-SN-GLYCEROL-3-PHOSPHATE ACYLTRANSFERASE"/>
    <property type="match status" value="1"/>
</dbReference>
<evidence type="ECO:0000256" key="2">
    <source>
        <dbReference type="ARBA" id="ARBA00022679"/>
    </source>
</evidence>
<dbReference type="RefSeq" id="WP_106292641.1">
    <property type="nucleotide sequence ID" value="NZ_PVTH01000004.1"/>
</dbReference>
<dbReference type="CDD" id="cd07989">
    <property type="entry name" value="LPLAT_AGPAT-like"/>
    <property type="match status" value="1"/>
</dbReference>
<organism evidence="6 7">
    <name type="scientific">Arcticibacter pallidicorallinus</name>
    <dbReference type="NCBI Taxonomy" id="1259464"/>
    <lineage>
        <taxon>Bacteria</taxon>
        <taxon>Pseudomonadati</taxon>
        <taxon>Bacteroidota</taxon>
        <taxon>Sphingobacteriia</taxon>
        <taxon>Sphingobacteriales</taxon>
        <taxon>Sphingobacteriaceae</taxon>
        <taxon>Arcticibacter</taxon>
    </lineage>
</organism>
<dbReference type="AlphaFoldDB" id="A0A2T0U588"/>
<keyword evidence="3 6" id="KW-0012">Acyltransferase</keyword>
<keyword evidence="4" id="KW-1133">Transmembrane helix</keyword>
<dbReference type="GO" id="GO:0006654">
    <property type="term" value="P:phosphatidic acid biosynthetic process"/>
    <property type="evidence" value="ECO:0007669"/>
    <property type="project" value="TreeGrafter"/>
</dbReference>
<dbReference type="SMART" id="SM00563">
    <property type="entry name" value="PlsC"/>
    <property type="match status" value="1"/>
</dbReference>
<comment type="caution">
    <text evidence="6">The sequence shown here is derived from an EMBL/GenBank/DDBJ whole genome shotgun (WGS) entry which is preliminary data.</text>
</comment>
<dbReference type="GO" id="GO:0003841">
    <property type="term" value="F:1-acylglycerol-3-phosphate O-acyltransferase activity"/>
    <property type="evidence" value="ECO:0007669"/>
    <property type="project" value="TreeGrafter"/>
</dbReference>
<proteinExistence type="predicted"/>
<comment type="pathway">
    <text evidence="1">Lipid metabolism.</text>
</comment>
<dbReference type="Proteomes" id="UP000238034">
    <property type="component" value="Unassembled WGS sequence"/>
</dbReference>
<keyword evidence="4" id="KW-0472">Membrane</keyword>
<evidence type="ECO:0000313" key="6">
    <source>
        <dbReference type="EMBL" id="PRY53054.1"/>
    </source>
</evidence>
<sequence length="241" mass="27991">MKRFLKQVHRFLYHLIVIFFLTVLYPFLYYFSRKPQRYPQLNKWRRFYSHITSVTAGFFFRYHFEAPIDWTKHYIICANHTSNLDIPSVSYLVKGDFSFMGKDELLGNPVTGLFFKTIDIPLNRDSKMSAFRAFKRAGDYLRQGRSLVIFPEGGISDAYPPQLAPFKIGPFRLAIEQNVPIIPVSIPDNHEKMWDDGSRYGTRPGISHIYVHAPVFTDALDPGDAEILRNTVYNIINSKLA</sequence>
<dbReference type="Pfam" id="PF01553">
    <property type="entry name" value="Acyltransferase"/>
    <property type="match status" value="1"/>
</dbReference>
<evidence type="ECO:0000259" key="5">
    <source>
        <dbReference type="SMART" id="SM00563"/>
    </source>
</evidence>
<feature type="transmembrane region" description="Helical" evidence="4">
    <location>
        <begin position="12"/>
        <end position="31"/>
    </location>
</feature>
<dbReference type="SUPFAM" id="SSF69593">
    <property type="entry name" value="Glycerol-3-phosphate (1)-acyltransferase"/>
    <property type="match status" value="1"/>
</dbReference>
<keyword evidence="2 6" id="KW-0808">Transferase</keyword>
<name>A0A2T0U588_9SPHI</name>
<keyword evidence="4" id="KW-0812">Transmembrane</keyword>
<dbReference type="InterPro" id="IPR002123">
    <property type="entry name" value="Plipid/glycerol_acylTrfase"/>
</dbReference>
<protein>
    <submittedName>
        <fullName evidence="6">1-acyl-sn-glycerol-3-phosphate acyltransferase</fullName>
    </submittedName>
</protein>
<feature type="domain" description="Phospholipid/glycerol acyltransferase" evidence="5">
    <location>
        <begin position="74"/>
        <end position="189"/>
    </location>
</feature>
<gene>
    <name evidence="6" type="ORF">B0I27_10461</name>
</gene>
<dbReference type="OrthoDB" id="9803035at2"/>
<keyword evidence="7" id="KW-1185">Reference proteome</keyword>
<evidence type="ECO:0000313" key="7">
    <source>
        <dbReference type="Proteomes" id="UP000238034"/>
    </source>
</evidence>
<evidence type="ECO:0000256" key="4">
    <source>
        <dbReference type="SAM" id="Phobius"/>
    </source>
</evidence>
<reference evidence="6 7" key="1">
    <citation type="submission" date="2018-03" db="EMBL/GenBank/DDBJ databases">
        <title>Genomic Encyclopedia of Type Strains, Phase III (KMG-III): the genomes of soil and plant-associated and newly described type strains.</title>
        <authorList>
            <person name="Whitman W."/>
        </authorList>
    </citation>
    <scope>NUCLEOTIDE SEQUENCE [LARGE SCALE GENOMIC DNA]</scope>
    <source>
        <strain evidence="6 7">CGMCC 1.9313</strain>
    </source>
</reference>
<evidence type="ECO:0000256" key="1">
    <source>
        <dbReference type="ARBA" id="ARBA00005189"/>
    </source>
</evidence>
<evidence type="ECO:0000256" key="3">
    <source>
        <dbReference type="ARBA" id="ARBA00023315"/>
    </source>
</evidence>
<dbReference type="PANTHER" id="PTHR10434:SF11">
    <property type="entry name" value="1-ACYL-SN-GLYCEROL-3-PHOSPHATE ACYLTRANSFERASE"/>
    <property type="match status" value="1"/>
</dbReference>
<accession>A0A2T0U588</accession>
<dbReference type="EMBL" id="PVTH01000004">
    <property type="protein sequence ID" value="PRY53054.1"/>
    <property type="molecule type" value="Genomic_DNA"/>
</dbReference>